<evidence type="ECO:0000313" key="6">
    <source>
        <dbReference type="RefSeq" id="XP_018462736.2"/>
    </source>
</evidence>
<dbReference type="CDD" id="cd21618">
    <property type="entry name" value="RRM_AtNSRA_like"/>
    <property type="match status" value="1"/>
</dbReference>
<keyword evidence="5" id="KW-1185">Reference proteome</keyword>
<feature type="compositionally biased region" description="Gly residues" evidence="3">
    <location>
        <begin position="20"/>
        <end position="29"/>
    </location>
</feature>
<dbReference type="InterPro" id="IPR000504">
    <property type="entry name" value="RRM_dom"/>
</dbReference>
<dbReference type="OrthoDB" id="431169at2759"/>
<feature type="region of interest" description="Disordered" evidence="3">
    <location>
        <begin position="1"/>
        <end position="86"/>
    </location>
</feature>
<dbReference type="RefSeq" id="XP_018462736.2">
    <property type="nucleotide sequence ID" value="XM_018607234.2"/>
</dbReference>
<evidence type="ECO:0000256" key="3">
    <source>
        <dbReference type="SAM" id="MobiDB-lite"/>
    </source>
</evidence>
<dbReference type="Gene3D" id="3.30.70.330">
    <property type="match status" value="1"/>
</dbReference>
<dbReference type="AlphaFoldDB" id="A0A6J0LTP4"/>
<dbReference type="InterPro" id="IPR035979">
    <property type="entry name" value="RBD_domain_sf"/>
</dbReference>
<protein>
    <submittedName>
        <fullName evidence="6">Nuclear speckle RNA-binding protein B</fullName>
    </submittedName>
</protein>
<dbReference type="Pfam" id="PF00076">
    <property type="entry name" value="RRM_1"/>
    <property type="match status" value="1"/>
</dbReference>
<evidence type="ECO:0000256" key="1">
    <source>
        <dbReference type="ARBA" id="ARBA00022884"/>
    </source>
</evidence>
<feature type="compositionally biased region" description="Polar residues" evidence="3">
    <location>
        <begin position="160"/>
        <end position="175"/>
    </location>
</feature>
<dbReference type="GO" id="GO:0003723">
    <property type="term" value="F:RNA binding"/>
    <property type="evidence" value="ECO:0007669"/>
    <property type="project" value="UniProtKB-UniRule"/>
</dbReference>
<reference evidence="6" key="2">
    <citation type="submission" date="2025-08" db="UniProtKB">
        <authorList>
            <consortium name="RefSeq"/>
        </authorList>
    </citation>
    <scope>IDENTIFICATION</scope>
    <source>
        <tissue evidence="6">Leaf</tissue>
    </source>
</reference>
<dbReference type="InterPro" id="IPR012677">
    <property type="entry name" value="Nucleotide-bd_a/b_plait_sf"/>
</dbReference>
<dbReference type="PANTHER" id="PTHR10501">
    <property type="entry name" value="U1 SMALL NUCLEAR RIBONUCLEOPROTEIN A/U2 SMALL NUCLEAR RIBONUCLEOPROTEIN B"/>
    <property type="match status" value="1"/>
</dbReference>
<sequence>MYLRNVQTPSLPSEELGRFNGVGGMGRPGGDNLHMGGEVITERGRVFPSDSGPNGTRAIGSGQQDLGGRPSRELLPPPPDASKTLFVEGLPSDCSMREVAHIFRPFPGYKEVRLVTTDSEQRDGDPVVLCFVDFENPASAATARNALQGYRMDEEEPDSESLQIQFSRNTGPRPG</sequence>
<feature type="compositionally biased region" description="Polar residues" evidence="3">
    <location>
        <begin position="1"/>
        <end position="11"/>
    </location>
</feature>
<dbReference type="KEGG" id="rsz:108833839"/>
<feature type="region of interest" description="Disordered" evidence="3">
    <location>
        <begin position="152"/>
        <end position="175"/>
    </location>
</feature>
<evidence type="ECO:0000256" key="2">
    <source>
        <dbReference type="PROSITE-ProRule" id="PRU00176"/>
    </source>
</evidence>
<dbReference type="GeneID" id="108833839"/>
<name>A0A6J0LTP4_RAPSA</name>
<accession>A0A6J0LTP4</accession>
<feature type="domain" description="RRM" evidence="4">
    <location>
        <begin position="83"/>
        <end position="169"/>
    </location>
</feature>
<evidence type="ECO:0000313" key="5">
    <source>
        <dbReference type="Proteomes" id="UP000504610"/>
    </source>
</evidence>
<proteinExistence type="predicted"/>
<reference evidence="5" key="1">
    <citation type="journal article" date="2019" name="Database">
        <title>The radish genome database (RadishGD): an integrated information resource for radish genomics.</title>
        <authorList>
            <person name="Yu H.J."/>
            <person name="Baek S."/>
            <person name="Lee Y.J."/>
            <person name="Cho A."/>
            <person name="Mun J.H."/>
        </authorList>
    </citation>
    <scope>NUCLEOTIDE SEQUENCE [LARGE SCALE GENOMIC DNA]</scope>
    <source>
        <strain evidence="5">cv. WK10039</strain>
    </source>
</reference>
<dbReference type="SMART" id="SM00360">
    <property type="entry name" value="RRM"/>
    <property type="match status" value="1"/>
</dbReference>
<dbReference type="PROSITE" id="PS50102">
    <property type="entry name" value="RRM"/>
    <property type="match status" value="1"/>
</dbReference>
<keyword evidence="1 2" id="KW-0694">RNA-binding</keyword>
<dbReference type="SUPFAM" id="SSF54928">
    <property type="entry name" value="RNA-binding domain, RBD"/>
    <property type="match status" value="1"/>
</dbReference>
<evidence type="ECO:0000259" key="4">
    <source>
        <dbReference type="PROSITE" id="PS50102"/>
    </source>
</evidence>
<dbReference type="Proteomes" id="UP000504610">
    <property type="component" value="Chromosome 8"/>
</dbReference>
<gene>
    <name evidence="6" type="primary">LOC108833839</name>
</gene>
<organism evidence="5 6">
    <name type="scientific">Raphanus sativus</name>
    <name type="common">Radish</name>
    <name type="synonym">Raphanus raphanistrum var. sativus</name>
    <dbReference type="NCBI Taxonomy" id="3726"/>
    <lineage>
        <taxon>Eukaryota</taxon>
        <taxon>Viridiplantae</taxon>
        <taxon>Streptophyta</taxon>
        <taxon>Embryophyta</taxon>
        <taxon>Tracheophyta</taxon>
        <taxon>Spermatophyta</taxon>
        <taxon>Magnoliopsida</taxon>
        <taxon>eudicotyledons</taxon>
        <taxon>Gunneridae</taxon>
        <taxon>Pentapetalae</taxon>
        <taxon>rosids</taxon>
        <taxon>malvids</taxon>
        <taxon>Brassicales</taxon>
        <taxon>Brassicaceae</taxon>
        <taxon>Brassiceae</taxon>
        <taxon>Raphanus</taxon>
    </lineage>
</organism>